<dbReference type="EMBL" id="BAAANN010000004">
    <property type="protein sequence ID" value="GAA1945527.1"/>
    <property type="molecule type" value="Genomic_DNA"/>
</dbReference>
<reference evidence="2 3" key="1">
    <citation type="journal article" date="2019" name="Int. J. Syst. Evol. Microbiol.">
        <title>The Global Catalogue of Microorganisms (GCM) 10K type strain sequencing project: providing services to taxonomists for standard genome sequencing and annotation.</title>
        <authorList>
            <consortium name="The Broad Institute Genomics Platform"/>
            <consortium name="The Broad Institute Genome Sequencing Center for Infectious Disease"/>
            <person name="Wu L."/>
            <person name="Ma J."/>
        </authorList>
    </citation>
    <scope>NUCLEOTIDE SEQUENCE [LARGE SCALE GENOMIC DNA]</scope>
    <source>
        <strain evidence="2 3">JCM 14545</strain>
    </source>
</reference>
<accession>A0ABN2Q6C8</accession>
<organism evidence="2 3">
    <name type="scientific">Amycolatopsis minnesotensis</name>
    <dbReference type="NCBI Taxonomy" id="337894"/>
    <lineage>
        <taxon>Bacteria</taxon>
        <taxon>Bacillati</taxon>
        <taxon>Actinomycetota</taxon>
        <taxon>Actinomycetes</taxon>
        <taxon>Pseudonocardiales</taxon>
        <taxon>Pseudonocardiaceae</taxon>
        <taxon>Amycolatopsis</taxon>
    </lineage>
</organism>
<dbReference type="InterPro" id="IPR001387">
    <property type="entry name" value="Cro/C1-type_HTH"/>
</dbReference>
<evidence type="ECO:0000259" key="1">
    <source>
        <dbReference type="PROSITE" id="PS50943"/>
    </source>
</evidence>
<feature type="domain" description="HTH cro/C1-type" evidence="1">
    <location>
        <begin position="16"/>
        <end position="73"/>
    </location>
</feature>
<evidence type="ECO:0000313" key="2">
    <source>
        <dbReference type="EMBL" id="GAA1945527.1"/>
    </source>
</evidence>
<proteinExistence type="predicted"/>
<name>A0ABN2Q6C8_9PSEU</name>
<keyword evidence="3" id="KW-1185">Reference proteome</keyword>
<evidence type="ECO:0000313" key="3">
    <source>
        <dbReference type="Proteomes" id="UP001501116"/>
    </source>
</evidence>
<sequence>MAGSTRTPTTALGHALKAAREEVGVTQRKLAELMGRKTSSSGLIARWETGERTPKPEDVAEVIEALGLEGAAANELMALANGAGRSQWLAVTLPERRQQVAALLAAERTATVVTQLSPLLIPGVLQTYDVIRAIMISGGVPEDEVDQRVTERIGRRHLITRKNPAQLNVLLGESAIHQVIGSREIMADQMRHLLESMGQSNVDIRLVSNSAGWTPLLTGPFILIDSDEVPPIVSLEMHRSGLMMQAPQYIADHRRAADDVREKAMTSEATAEIIADRLTELEKAE</sequence>
<dbReference type="SMART" id="SM00530">
    <property type="entry name" value="HTH_XRE"/>
    <property type="match status" value="1"/>
</dbReference>
<dbReference type="Proteomes" id="UP001501116">
    <property type="component" value="Unassembled WGS sequence"/>
</dbReference>
<dbReference type="SUPFAM" id="SSF47413">
    <property type="entry name" value="lambda repressor-like DNA-binding domains"/>
    <property type="match status" value="1"/>
</dbReference>
<dbReference type="Gene3D" id="1.10.260.40">
    <property type="entry name" value="lambda repressor-like DNA-binding domains"/>
    <property type="match status" value="1"/>
</dbReference>
<dbReference type="InterPro" id="IPR043917">
    <property type="entry name" value="DUF5753"/>
</dbReference>
<dbReference type="InterPro" id="IPR010982">
    <property type="entry name" value="Lambda_DNA-bd_dom_sf"/>
</dbReference>
<dbReference type="RefSeq" id="WP_344414249.1">
    <property type="nucleotide sequence ID" value="NZ_BAAANN010000004.1"/>
</dbReference>
<dbReference type="CDD" id="cd00093">
    <property type="entry name" value="HTH_XRE"/>
    <property type="match status" value="1"/>
</dbReference>
<comment type="caution">
    <text evidence="2">The sequence shown here is derived from an EMBL/GenBank/DDBJ whole genome shotgun (WGS) entry which is preliminary data.</text>
</comment>
<protein>
    <submittedName>
        <fullName evidence="2">Helix-turn-helix transcriptional regulator</fullName>
    </submittedName>
</protein>
<gene>
    <name evidence="2" type="ORF">GCM10009754_11650</name>
</gene>
<dbReference type="PROSITE" id="PS50943">
    <property type="entry name" value="HTH_CROC1"/>
    <property type="match status" value="1"/>
</dbReference>
<dbReference type="Pfam" id="PF13560">
    <property type="entry name" value="HTH_31"/>
    <property type="match status" value="1"/>
</dbReference>
<dbReference type="Pfam" id="PF19054">
    <property type="entry name" value="DUF5753"/>
    <property type="match status" value="1"/>
</dbReference>